<dbReference type="EMBL" id="BJXB01000008">
    <property type="protein sequence ID" value="GEM46429.1"/>
    <property type="molecule type" value="Genomic_DNA"/>
</dbReference>
<dbReference type="GO" id="GO:0016491">
    <property type="term" value="F:oxidoreductase activity"/>
    <property type="evidence" value="ECO:0007669"/>
    <property type="project" value="UniProtKB-KW"/>
</dbReference>
<dbReference type="GO" id="GO:0016020">
    <property type="term" value="C:membrane"/>
    <property type="evidence" value="ECO:0007669"/>
    <property type="project" value="TreeGrafter"/>
</dbReference>
<dbReference type="OrthoDB" id="9808814at2"/>
<dbReference type="Proteomes" id="UP000321306">
    <property type="component" value="Unassembled WGS sequence"/>
</dbReference>
<evidence type="ECO:0000313" key="4">
    <source>
        <dbReference type="EMBL" id="GEM46429.1"/>
    </source>
</evidence>
<dbReference type="Gene3D" id="3.40.50.720">
    <property type="entry name" value="NAD(P)-binding Rossmann-like Domain"/>
    <property type="match status" value="1"/>
</dbReference>
<dbReference type="PANTHER" id="PTHR44196">
    <property type="entry name" value="DEHYDROGENASE/REDUCTASE SDR FAMILY MEMBER 7B"/>
    <property type="match status" value="1"/>
</dbReference>
<evidence type="ECO:0000256" key="2">
    <source>
        <dbReference type="ARBA" id="ARBA00023002"/>
    </source>
</evidence>
<dbReference type="SUPFAM" id="SSF51735">
    <property type="entry name" value="NAD(P)-binding Rossmann-fold domains"/>
    <property type="match status" value="1"/>
</dbReference>
<protein>
    <submittedName>
        <fullName evidence="4">Short-chain dehydrogenase</fullName>
    </submittedName>
</protein>
<organism evidence="4 5">
    <name type="scientific">Deinococcus cellulosilyticus (strain DSM 18568 / NBRC 106333 / KACC 11606 / 5516J-15)</name>
    <dbReference type="NCBI Taxonomy" id="1223518"/>
    <lineage>
        <taxon>Bacteria</taxon>
        <taxon>Thermotogati</taxon>
        <taxon>Deinococcota</taxon>
        <taxon>Deinococci</taxon>
        <taxon>Deinococcales</taxon>
        <taxon>Deinococcaceae</taxon>
        <taxon>Deinococcus</taxon>
    </lineage>
</organism>
<dbReference type="InterPro" id="IPR036291">
    <property type="entry name" value="NAD(P)-bd_dom_sf"/>
</dbReference>
<dbReference type="PRINTS" id="PR00080">
    <property type="entry name" value="SDRFAMILY"/>
</dbReference>
<dbReference type="InterPro" id="IPR002347">
    <property type="entry name" value="SDR_fam"/>
</dbReference>
<comment type="similarity">
    <text evidence="1 3">Belongs to the short-chain dehydrogenases/reductases (SDR) family.</text>
</comment>
<evidence type="ECO:0000313" key="5">
    <source>
        <dbReference type="Proteomes" id="UP000321306"/>
    </source>
</evidence>
<dbReference type="Pfam" id="PF00106">
    <property type="entry name" value="adh_short"/>
    <property type="match status" value="1"/>
</dbReference>
<keyword evidence="2" id="KW-0560">Oxidoreductase</keyword>
<dbReference type="PRINTS" id="PR00081">
    <property type="entry name" value="GDHRDH"/>
</dbReference>
<dbReference type="AlphaFoldDB" id="A0A511N0T5"/>
<dbReference type="PANTHER" id="PTHR44196:SF2">
    <property type="entry name" value="SHORT-CHAIN DEHYDROGENASE-RELATED"/>
    <property type="match status" value="1"/>
</dbReference>
<gene>
    <name evidence="4" type="primary">dltE</name>
    <name evidence="4" type="ORF">DC3_20640</name>
</gene>
<evidence type="ECO:0000256" key="1">
    <source>
        <dbReference type="ARBA" id="ARBA00006484"/>
    </source>
</evidence>
<accession>A0A511N0T5</accession>
<dbReference type="PIRSF" id="PIRSF000126">
    <property type="entry name" value="11-beta-HSD1"/>
    <property type="match status" value="1"/>
</dbReference>
<proteinExistence type="inferred from homology"/>
<dbReference type="RefSeq" id="WP_146884251.1">
    <property type="nucleotide sequence ID" value="NZ_BJXB01000008.1"/>
</dbReference>
<keyword evidence="5" id="KW-1185">Reference proteome</keyword>
<name>A0A511N0T5_DEIC1</name>
<reference evidence="4 5" key="1">
    <citation type="submission" date="2019-07" db="EMBL/GenBank/DDBJ databases">
        <title>Whole genome shotgun sequence of Deinococcus cellulosilyticus NBRC 106333.</title>
        <authorList>
            <person name="Hosoyama A."/>
            <person name="Uohara A."/>
            <person name="Ohji S."/>
            <person name="Ichikawa N."/>
        </authorList>
    </citation>
    <scope>NUCLEOTIDE SEQUENCE [LARGE SCALE GENOMIC DNA]</scope>
    <source>
        <strain evidence="4 5">NBRC 106333</strain>
    </source>
</reference>
<comment type="caution">
    <text evidence="4">The sequence shown here is derived from an EMBL/GenBank/DDBJ whole genome shotgun (WGS) entry which is preliminary data.</text>
</comment>
<evidence type="ECO:0000256" key="3">
    <source>
        <dbReference type="RuleBase" id="RU000363"/>
    </source>
</evidence>
<sequence length="264" mass="28124">MTTLRSTALITGASGGLGLDLAELLAKDGNNLILVARSASKLEQAARDLSKKHGIKVETISQDLSRIGAGQELVNTLKAKGLQVDILVNNAGFASYGRFVDLPLSEQLNMMDLNMRTLVELTGLLTPDMVKRGKGKVLNIASTAAFLPGPLMAIYYATKAFVLSFGEAIANELEGTGVTVTTLCPGAFASGFQARAAMEDSRLVQGKKLPTSMEVAEFGYAAMQKGEPVAIQGMGNYLTAQAPRFLPRKMVTRMVRSAQERNPA</sequence>